<dbReference type="PRINTS" id="PR00411">
    <property type="entry name" value="PNDRDTASEI"/>
</dbReference>
<evidence type="ECO:0000256" key="5">
    <source>
        <dbReference type="ARBA" id="ARBA00023002"/>
    </source>
</evidence>
<dbReference type="GO" id="GO:0004148">
    <property type="term" value="F:dihydrolipoyl dehydrogenase (NADH) activity"/>
    <property type="evidence" value="ECO:0007669"/>
    <property type="project" value="TreeGrafter"/>
</dbReference>
<dbReference type="GO" id="GO:0050660">
    <property type="term" value="F:flavin adenine dinucleotide binding"/>
    <property type="evidence" value="ECO:0007669"/>
    <property type="project" value="TreeGrafter"/>
</dbReference>
<comment type="similarity">
    <text evidence="2">Belongs to the class-I pyridine nucleotide-disulfide oxidoreductase family.</text>
</comment>
<dbReference type="InterPro" id="IPR050151">
    <property type="entry name" value="Class-I_Pyr_Nuc-Dis_Oxidored"/>
</dbReference>
<proteinExistence type="inferred from homology"/>
<dbReference type="Gene3D" id="3.50.50.60">
    <property type="entry name" value="FAD/NAD(P)-binding domain"/>
    <property type="match status" value="1"/>
</dbReference>
<feature type="domain" description="FAD/NAD(P)-binding" evidence="8">
    <location>
        <begin position="3"/>
        <end position="227"/>
    </location>
</feature>
<name>X0YDV3_9ZZZZ</name>
<evidence type="ECO:0000256" key="2">
    <source>
        <dbReference type="ARBA" id="ARBA00007532"/>
    </source>
</evidence>
<dbReference type="PANTHER" id="PTHR22912:SF217">
    <property type="entry name" value="DIHYDROLIPOYL DEHYDROGENASE"/>
    <property type="match status" value="1"/>
</dbReference>
<evidence type="ECO:0000259" key="8">
    <source>
        <dbReference type="Pfam" id="PF07992"/>
    </source>
</evidence>
<keyword evidence="5" id="KW-0560">Oxidoreductase</keyword>
<evidence type="ECO:0000256" key="6">
    <source>
        <dbReference type="ARBA" id="ARBA00023027"/>
    </source>
</evidence>
<protein>
    <recommendedName>
        <fullName evidence="10">Dihydrolipoyl dehydrogenase</fullName>
    </recommendedName>
</protein>
<keyword evidence="3" id="KW-0285">Flavoprotein</keyword>
<evidence type="ECO:0000313" key="9">
    <source>
        <dbReference type="EMBL" id="GAG54079.1"/>
    </source>
</evidence>
<keyword evidence="4" id="KW-0274">FAD</keyword>
<dbReference type="PANTHER" id="PTHR22912">
    <property type="entry name" value="DISULFIDE OXIDOREDUCTASE"/>
    <property type="match status" value="1"/>
</dbReference>
<feature type="non-terminal residue" evidence="9">
    <location>
        <position position="1"/>
    </location>
</feature>
<dbReference type="GO" id="GO:0006103">
    <property type="term" value="P:2-oxoglutarate metabolic process"/>
    <property type="evidence" value="ECO:0007669"/>
    <property type="project" value="TreeGrafter"/>
</dbReference>
<dbReference type="SUPFAM" id="SSF51905">
    <property type="entry name" value="FAD/NAD(P)-binding domain"/>
    <property type="match status" value="1"/>
</dbReference>
<sequence length="367" mass="38562">RKGLTGLIQSHKVKILKGRAIVAARKQVKIETDFAATEIQADKIILATGSEPIEIPAVPFDSQTVISSKEALALQQIPESMVIVGGGIIGCEMACVYAAVGTKVTIVEALSRLIPMEDEWVGRLMAREFKKLGIDSLTSQKVTSVNKAGGLAKVTLESGQTIGAEKVLVSVGRRPVADKETVQALNLEMSGPVIKVNEKMQTNVPGLYAVGDAVGTTYSAHGAFAEAEVAAVNATGGDGKIADYSLVPRVVYTFPEIASVGKTEEACKSEGLDVSVGRSFFKANGRSAAHNETVGEIRVVKDNSTKKIIGVTMVGAEAAELIAAARALIGSTEKITEISFPHPTVSEVLKEAVEDAFGLSLHNPPKA</sequence>
<evidence type="ECO:0000259" key="7">
    <source>
        <dbReference type="Pfam" id="PF02852"/>
    </source>
</evidence>
<dbReference type="SUPFAM" id="SSF55424">
    <property type="entry name" value="FAD/NAD-linked reductases, dimerisation (C-terminal) domain"/>
    <property type="match status" value="1"/>
</dbReference>
<dbReference type="InterPro" id="IPR036188">
    <property type="entry name" value="FAD/NAD-bd_sf"/>
</dbReference>
<dbReference type="EMBL" id="BART01005792">
    <property type="protein sequence ID" value="GAG54079.1"/>
    <property type="molecule type" value="Genomic_DNA"/>
</dbReference>
<evidence type="ECO:0000256" key="4">
    <source>
        <dbReference type="ARBA" id="ARBA00022827"/>
    </source>
</evidence>
<evidence type="ECO:0000256" key="3">
    <source>
        <dbReference type="ARBA" id="ARBA00022630"/>
    </source>
</evidence>
<dbReference type="Pfam" id="PF02852">
    <property type="entry name" value="Pyr_redox_dim"/>
    <property type="match status" value="1"/>
</dbReference>
<dbReference type="InterPro" id="IPR016156">
    <property type="entry name" value="FAD/NAD-linked_Rdtase_dimer_sf"/>
</dbReference>
<comment type="caution">
    <text evidence="9">The sequence shown here is derived from an EMBL/GenBank/DDBJ whole genome shotgun (WGS) entry which is preliminary data.</text>
</comment>
<reference evidence="9" key="1">
    <citation type="journal article" date="2014" name="Front. Microbiol.">
        <title>High frequency of phylogenetically diverse reductive dehalogenase-homologous genes in deep subseafloor sedimentary metagenomes.</title>
        <authorList>
            <person name="Kawai M."/>
            <person name="Futagami T."/>
            <person name="Toyoda A."/>
            <person name="Takaki Y."/>
            <person name="Nishi S."/>
            <person name="Hori S."/>
            <person name="Arai W."/>
            <person name="Tsubouchi T."/>
            <person name="Morono Y."/>
            <person name="Uchiyama I."/>
            <person name="Ito T."/>
            <person name="Fujiyama A."/>
            <person name="Inagaki F."/>
            <person name="Takami H."/>
        </authorList>
    </citation>
    <scope>NUCLEOTIDE SEQUENCE</scope>
    <source>
        <strain evidence="9">Expedition CK06-06</strain>
    </source>
</reference>
<gene>
    <name evidence="9" type="ORF">S01H4_13124</name>
</gene>
<accession>X0YDV3</accession>
<evidence type="ECO:0008006" key="10">
    <source>
        <dbReference type="Google" id="ProtNLM"/>
    </source>
</evidence>
<evidence type="ECO:0000256" key="1">
    <source>
        <dbReference type="ARBA" id="ARBA00001974"/>
    </source>
</evidence>
<comment type="cofactor">
    <cofactor evidence="1">
        <name>FAD</name>
        <dbReference type="ChEBI" id="CHEBI:57692"/>
    </cofactor>
</comment>
<dbReference type="Pfam" id="PF07992">
    <property type="entry name" value="Pyr_redox_2"/>
    <property type="match status" value="1"/>
</dbReference>
<dbReference type="PRINTS" id="PR00368">
    <property type="entry name" value="FADPNR"/>
</dbReference>
<feature type="domain" description="Pyridine nucleotide-disulphide oxidoreductase dimerisation" evidence="7">
    <location>
        <begin position="247"/>
        <end position="352"/>
    </location>
</feature>
<dbReference type="AlphaFoldDB" id="X0YDV3"/>
<dbReference type="FunFam" id="3.30.390.30:FF:000001">
    <property type="entry name" value="Dihydrolipoyl dehydrogenase"/>
    <property type="match status" value="1"/>
</dbReference>
<dbReference type="InterPro" id="IPR004099">
    <property type="entry name" value="Pyr_nucl-diS_OxRdtase_dimer"/>
</dbReference>
<dbReference type="InterPro" id="IPR023753">
    <property type="entry name" value="FAD/NAD-binding_dom"/>
</dbReference>
<organism evidence="9">
    <name type="scientific">marine sediment metagenome</name>
    <dbReference type="NCBI Taxonomy" id="412755"/>
    <lineage>
        <taxon>unclassified sequences</taxon>
        <taxon>metagenomes</taxon>
        <taxon>ecological metagenomes</taxon>
    </lineage>
</organism>
<keyword evidence="6" id="KW-0520">NAD</keyword>